<feature type="compositionally biased region" description="Low complexity" evidence="1">
    <location>
        <begin position="148"/>
        <end position="168"/>
    </location>
</feature>
<feature type="compositionally biased region" description="Polar residues" evidence="1">
    <location>
        <begin position="587"/>
        <end position="605"/>
    </location>
</feature>
<feature type="region of interest" description="Disordered" evidence="1">
    <location>
        <begin position="583"/>
        <end position="605"/>
    </location>
</feature>
<dbReference type="CDD" id="cd12087">
    <property type="entry name" value="TM_EGFR-like"/>
    <property type="match status" value="1"/>
</dbReference>
<keyword evidence="2" id="KW-1133">Transmembrane helix</keyword>
<protein>
    <submittedName>
        <fullName evidence="3">Uncharacterized protein</fullName>
    </submittedName>
</protein>
<feature type="transmembrane region" description="Helical" evidence="2">
    <location>
        <begin position="366"/>
        <end position="390"/>
    </location>
</feature>
<dbReference type="Proteomes" id="UP000799772">
    <property type="component" value="Unassembled WGS sequence"/>
</dbReference>
<dbReference type="AlphaFoldDB" id="A0A9P4ILX8"/>
<keyword evidence="2" id="KW-0812">Transmembrane</keyword>
<feature type="region of interest" description="Disordered" evidence="1">
    <location>
        <begin position="674"/>
        <end position="716"/>
    </location>
</feature>
<feature type="compositionally biased region" description="Low complexity" evidence="1">
    <location>
        <begin position="176"/>
        <end position="238"/>
    </location>
</feature>
<gene>
    <name evidence="3" type="ORF">NA57DRAFT_54096</name>
</gene>
<feature type="compositionally biased region" description="Low complexity" evidence="1">
    <location>
        <begin position="326"/>
        <end position="342"/>
    </location>
</feature>
<proteinExistence type="predicted"/>
<feature type="compositionally biased region" description="Low complexity" evidence="1">
    <location>
        <begin position="303"/>
        <end position="314"/>
    </location>
</feature>
<evidence type="ECO:0000313" key="4">
    <source>
        <dbReference type="Proteomes" id="UP000799772"/>
    </source>
</evidence>
<keyword evidence="4" id="KW-1185">Reference proteome</keyword>
<feature type="compositionally biased region" description="Basic and acidic residues" evidence="1">
    <location>
        <begin position="343"/>
        <end position="354"/>
    </location>
</feature>
<feature type="region of interest" description="Disordered" evidence="1">
    <location>
        <begin position="18"/>
        <end position="314"/>
    </location>
</feature>
<feature type="region of interest" description="Disordered" evidence="1">
    <location>
        <begin position="452"/>
        <end position="485"/>
    </location>
</feature>
<feature type="region of interest" description="Disordered" evidence="1">
    <location>
        <begin position="850"/>
        <end position="873"/>
    </location>
</feature>
<organism evidence="3 4">
    <name type="scientific">Rhizodiscina lignyota</name>
    <dbReference type="NCBI Taxonomy" id="1504668"/>
    <lineage>
        <taxon>Eukaryota</taxon>
        <taxon>Fungi</taxon>
        <taxon>Dikarya</taxon>
        <taxon>Ascomycota</taxon>
        <taxon>Pezizomycotina</taxon>
        <taxon>Dothideomycetes</taxon>
        <taxon>Pleosporomycetidae</taxon>
        <taxon>Aulographales</taxon>
        <taxon>Rhizodiscinaceae</taxon>
        <taxon>Rhizodiscina</taxon>
    </lineage>
</organism>
<evidence type="ECO:0000256" key="1">
    <source>
        <dbReference type="SAM" id="MobiDB-lite"/>
    </source>
</evidence>
<comment type="caution">
    <text evidence="3">The sequence shown here is derived from an EMBL/GenBank/DDBJ whole genome shotgun (WGS) entry which is preliminary data.</text>
</comment>
<name>A0A9P4ILX8_9PEZI</name>
<feature type="compositionally biased region" description="Polar residues" evidence="1">
    <location>
        <begin position="262"/>
        <end position="271"/>
    </location>
</feature>
<reference evidence="3" key="1">
    <citation type="journal article" date="2020" name="Stud. Mycol.">
        <title>101 Dothideomycetes genomes: a test case for predicting lifestyles and emergence of pathogens.</title>
        <authorList>
            <person name="Haridas S."/>
            <person name="Albert R."/>
            <person name="Binder M."/>
            <person name="Bloem J."/>
            <person name="Labutti K."/>
            <person name="Salamov A."/>
            <person name="Andreopoulos B."/>
            <person name="Baker S."/>
            <person name="Barry K."/>
            <person name="Bills G."/>
            <person name="Bluhm B."/>
            <person name="Cannon C."/>
            <person name="Castanera R."/>
            <person name="Culley D."/>
            <person name="Daum C."/>
            <person name="Ezra D."/>
            <person name="Gonzalez J."/>
            <person name="Henrissat B."/>
            <person name="Kuo A."/>
            <person name="Liang C."/>
            <person name="Lipzen A."/>
            <person name="Lutzoni F."/>
            <person name="Magnuson J."/>
            <person name="Mondo S."/>
            <person name="Nolan M."/>
            <person name="Ohm R."/>
            <person name="Pangilinan J."/>
            <person name="Park H.-J."/>
            <person name="Ramirez L."/>
            <person name="Alfaro M."/>
            <person name="Sun H."/>
            <person name="Tritt A."/>
            <person name="Yoshinaga Y."/>
            <person name="Zwiers L.-H."/>
            <person name="Turgeon B."/>
            <person name="Goodwin S."/>
            <person name="Spatafora J."/>
            <person name="Crous P."/>
            <person name="Grigoriev I."/>
        </authorList>
    </citation>
    <scope>NUCLEOTIDE SEQUENCE</scope>
    <source>
        <strain evidence="3">CBS 133067</strain>
    </source>
</reference>
<feature type="region of interest" description="Disordered" evidence="1">
    <location>
        <begin position="890"/>
        <end position="917"/>
    </location>
</feature>
<dbReference type="EMBL" id="ML978123">
    <property type="protein sequence ID" value="KAF2102172.1"/>
    <property type="molecule type" value="Genomic_DNA"/>
</dbReference>
<evidence type="ECO:0000313" key="3">
    <source>
        <dbReference type="EMBL" id="KAF2102172.1"/>
    </source>
</evidence>
<feature type="region of interest" description="Disordered" evidence="1">
    <location>
        <begin position="326"/>
        <end position="362"/>
    </location>
</feature>
<sequence length="942" mass="98093">MASSITTFNGQRCTKVRRAGTAVTATTELTTTSIVSTTVSSSGMAQAQAASASSSSSSSSSSTSSSSSSSSSTTSTSTSSLPSSSSSTSSSKSSSTIISSQTSSHLASSTPPPFPITTTVTPPPSPPPTHPGSAAASQQPSIQDPALTPAAASPSTQSSTQPSTSVVSQPPPSSSTPPASASPTPTPSSQTPVPAILPSPSSQSSISSVDSATPSSSSSQPVRSSNVPSAVPASSPQPFTALPDSEPTALPDSEPTALPDTAPTSSVSTEVSPIIPVPTESSSALPTSSSAPLPGSSPPPTAQPIIDPSISSSISTVSTSPTAAAVAPASVLSPPSAGVSPSETHDPSNHDSSADHQSSGSGSNTVAIAVGSVSGVVALLVISALLFFCIKRRIFRNRFVEVHTPPPPQYEEKRAFGSGNVFKPSAWKESISRPFSFFAALKGQFRGRSGSRVGLTEDADPEPAPTTIPEIQAYRSRRSQSEPRQSMAWLNENNSRISIVRPIAVADANVGRPRSIDSPGQINHYQIPYDPNSGNVTPIQKTLRVVNSDDFTPNLAAPMATADDSYFTVQKPAKTAAPILSSHRRSVSLQPQTQNPFMDTPEESMSSNQFDFEWLRKDPMRGVSQAEASIAPSSLYSVPRRSLHSSHREQDDLEGFQRASVELANAIAISRNNSRSYTTNPFSDPELFLPPPRPSLDKGSSRVLEQPSRASASNRSSVSSITSSIVIKAQTIAYDSSINNSSVTLSPITQASLGMSRNTSDASNGYKRTTYDPFNYNPASQSKSQVATASKPGNMGIGIARSTSTASAVSRRSAEGTFFDDAASLELGEPGPTRPGTQAYPGFTMLNGPMASSRSPMPDTRRTTRVSNDPFDLDRPELLGYSLSVFKKKGMGNSPSLQRSDSTASKRSTFGGKRRSSVQLEGWKYLDRVDELSAGSAAGLTR</sequence>
<evidence type="ECO:0000256" key="2">
    <source>
        <dbReference type="SAM" id="Phobius"/>
    </source>
</evidence>
<feature type="compositionally biased region" description="Low complexity" evidence="1">
    <location>
        <begin position="278"/>
        <end position="294"/>
    </location>
</feature>
<accession>A0A9P4ILX8</accession>
<dbReference type="OrthoDB" id="3946799at2759"/>
<feature type="compositionally biased region" description="Pro residues" evidence="1">
    <location>
        <begin position="110"/>
        <end position="130"/>
    </location>
</feature>
<feature type="compositionally biased region" description="Polar residues" evidence="1">
    <location>
        <begin position="893"/>
        <end position="908"/>
    </location>
</feature>
<feature type="compositionally biased region" description="Low complexity" evidence="1">
    <location>
        <begin position="19"/>
        <end position="109"/>
    </location>
</feature>
<keyword evidence="2" id="KW-0472">Membrane</keyword>